<comment type="caution">
    <text evidence="1">The sequence shown here is derived from an EMBL/GenBank/DDBJ whole genome shotgun (WGS) entry which is preliminary data.</text>
</comment>
<dbReference type="Proteomes" id="UP000597338">
    <property type="component" value="Unassembled WGS sequence"/>
</dbReference>
<proteinExistence type="predicted"/>
<accession>A0ABQ1LZZ1</accession>
<sequence>MEIGEDFAIGGALIHQAGGGEILAQGLCWDTKPNPTINALGKTQESLSSGEFSSTMTGLSAGTTYYVRAYATNNTGTNYGYELNFKTMSKQTFEVGDEYGGGIVFYVDETGMHGLIAAFSDINNEEPVSWKITHNEEELAIAAYESGIGLGMNNTQRIIANQAPLDDGSGIYAAKLCREYQGGGYDDWYLPSAMELEALFANKEIVGGFVPEEYLSSTGNENEYWTCVTVHFDTGQVDLALTSDMQRVRAIRAF</sequence>
<reference evidence="2" key="1">
    <citation type="journal article" date="2019" name="Int. J. Syst. Evol. Microbiol.">
        <title>The Global Catalogue of Microorganisms (GCM) 10K type strain sequencing project: providing services to taxonomists for standard genome sequencing and annotation.</title>
        <authorList>
            <consortium name="The Broad Institute Genomics Platform"/>
            <consortium name="The Broad Institute Genome Sequencing Center for Infectious Disease"/>
            <person name="Wu L."/>
            <person name="Ma J."/>
        </authorList>
    </citation>
    <scope>NUCLEOTIDE SEQUENCE [LARGE SCALE GENOMIC DNA]</scope>
    <source>
        <strain evidence="2">CGMCC 1.15342</strain>
    </source>
</reference>
<dbReference type="EMBL" id="BMIK01000008">
    <property type="protein sequence ID" value="GGC32738.1"/>
    <property type="molecule type" value="Genomic_DNA"/>
</dbReference>
<keyword evidence="2" id="KW-1185">Reference proteome</keyword>
<dbReference type="InterPro" id="IPR036116">
    <property type="entry name" value="FN3_sf"/>
</dbReference>
<organism evidence="1 2">
    <name type="scientific">Parapedobacter defluvii</name>
    <dbReference type="NCBI Taxonomy" id="2045106"/>
    <lineage>
        <taxon>Bacteria</taxon>
        <taxon>Pseudomonadati</taxon>
        <taxon>Bacteroidota</taxon>
        <taxon>Sphingobacteriia</taxon>
        <taxon>Sphingobacteriales</taxon>
        <taxon>Sphingobacteriaceae</taxon>
        <taxon>Parapedobacter</taxon>
    </lineage>
</organism>
<name>A0ABQ1LZZ1_9SPHI</name>
<protein>
    <recommendedName>
        <fullName evidence="3">DUF1566 domain-containing protein</fullName>
    </recommendedName>
</protein>
<dbReference type="SUPFAM" id="SSF49265">
    <property type="entry name" value="Fibronectin type III"/>
    <property type="match status" value="1"/>
</dbReference>
<gene>
    <name evidence="1" type="ORF">GCM10011386_26090</name>
</gene>
<evidence type="ECO:0000313" key="2">
    <source>
        <dbReference type="Proteomes" id="UP000597338"/>
    </source>
</evidence>
<evidence type="ECO:0000313" key="1">
    <source>
        <dbReference type="EMBL" id="GGC32738.1"/>
    </source>
</evidence>
<evidence type="ECO:0008006" key="3">
    <source>
        <dbReference type="Google" id="ProtNLM"/>
    </source>
</evidence>